<feature type="region of interest" description="Disordered" evidence="28">
    <location>
        <begin position="1"/>
        <end position="65"/>
    </location>
</feature>
<feature type="domain" description="SCN5A-like C-terminal IQ motif" evidence="32">
    <location>
        <begin position="1662"/>
        <end position="1688"/>
    </location>
</feature>
<feature type="transmembrane region" description="Helical" evidence="26">
    <location>
        <begin position="256"/>
        <end position="276"/>
    </location>
</feature>
<dbReference type="GO" id="GO:0019228">
    <property type="term" value="P:neuronal action potential"/>
    <property type="evidence" value="ECO:0007669"/>
    <property type="project" value="TreeGrafter"/>
</dbReference>
<feature type="transmembrane region" description="Helical" evidence="26">
    <location>
        <begin position="563"/>
        <end position="581"/>
    </location>
</feature>
<dbReference type="Gene3D" id="1.20.5.1190">
    <property type="entry name" value="iswi atpase"/>
    <property type="match status" value="1"/>
</dbReference>
<evidence type="ECO:0000256" key="3">
    <source>
        <dbReference type="ARBA" id="ARBA00022448"/>
    </source>
</evidence>
<protein>
    <recommendedName>
        <fullName evidence="26">Sodium channel protein</fullName>
    </recommendedName>
</protein>
<organism evidence="33 34">
    <name type="scientific">Paramormyrops kingsleyae</name>
    <dbReference type="NCBI Taxonomy" id="1676925"/>
    <lineage>
        <taxon>Eukaryota</taxon>
        <taxon>Metazoa</taxon>
        <taxon>Chordata</taxon>
        <taxon>Craniata</taxon>
        <taxon>Vertebrata</taxon>
        <taxon>Euteleostomi</taxon>
        <taxon>Actinopterygii</taxon>
        <taxon>Neopterygii</taxon>
        <taxon>Teleostei</taxon>
        <taxon>Osteoglossocephala</taxon>
        <taxon>Osteoglossomorpha</taxon>
        <taxon>Osteoglossiformes</taxon>
        <taxon>Mormyridae</taxon>
        <taxon>Paramormyrops</taxon>
    </lineage>
</organism>
<evidence type="ECO:0000256" key="17">
    <source>
        <dbReference type="ARBA" id="ARBA00023201"/>
    </source>
</evidence>
<reference evidence="33" key="1">
    <citation type="submission" date="2025-08" db="UniProtKB">
        <authorList>
            <consortium name="Ensembl"/>
        </authorList>
    </citation>
    <scope>IDENTIFICATION</scope>
</reference>
<feature type="transmembrane region" description="Helical" evidence="26">
    <location>
        <begin position="1087"/>
        <end position="1113"/>
    </location>
</feature>
<feature type="transmembrane region" description="Helical" evidence="26">
    <location>
        <begin position="643"/>
        <end position="671"/>
    </location>
</feature>
<feature type="domain" description="Sodium ion transport-associated" evidence="30">
    <location>
        <begin position="770"/>
        <end position="964"/>
    </location>
</feature>
<feature type="transmembrane region" description="Helical" evidence="26">
    <location>
        <begin position="1010"/>
        <end position="1029"/>
    </location>
</feature>
<dbReference type="FunFam" id="1.20.120.350:FF:000003">
    <property type="entry name" value="Voltage-dependent sodium channel"/>
    <property type="match status" value="1"/>
</dbReference>
<dbReference type="FunFam" id="1.10.238.10:FF:000002">
    <property type="entry name" value="Sodium channel protein"/>
    <property type="match status" value="1"/>
</dbReference>
<comment type="similarity">
    <text evidence="24">Belongs to the sodium channel (TC 1.A.1.10) family. Nav1.6/SCN8A subfamily.</text>
</comment>
<keyword evidence="3 26" id="KW-0813">Transport</keyword>
<evidence type="ECO:0000256" key="18">
    <source>
        <dbReference type="ARBA" id="ARBA00023273"/>
    </source>
</evidence>
<evidence type="ECO:0000256" key="12">
    <source>
        <dbReference type="ARBA" id="ARBA00023053"/>
    </source>
</evidence>
<evidence type="ECO:0000256" key="26">
    <source>
        <dbReference type="RuleBase" id="RU361132"/>
    </source>
</evidence>
<dbReference type="Pfam" id="PF24609">
    <property type="entry name" value="IQ_SCN5A_C"/>
    <property type="match status" value="1"/>
</dbReference>
<dbReference type="InterPro" id="IPR027359">
    <property type="entry name" value="Volt_channel_dom_sf"/>
</dbReference>
<comment type="subunit">
    <text evidence="25">Voltage-gated sodium (Nav) channels consist of an ion-conducting alpha subunit which is functional on its own associated with regulatory beta subunits.</text>
</comment>
<feature type="transmembrane region" description="Helical" evidence="26">
    <location>
        <begin position="971"/>
        <end position="989"/>
    </location>
</feature>
<comment type="catalytic activity">
    <reaction evidence="20">
        <text>Na(+)(in) = Na(+)(out)</text>
        <dbReference type="Rhea" id="RHEA:34963"/>
        <dbReference type="ChEBI" id="CHEBI:29101"/>
    </reaction>
</comment>
<dbReference type="InterPro" id="IPR010526">
    <property type="entry name" value="Na_trans_assoc_dom"/>
</dbReference>
<dbReference type="PRINTS" id="PR00170">
    <property type="entry name" value="NACHANNEL"/>
</dbReference>
<keyword evidence="5" id="KW-1003">Cell membrane</keyword>
<evidence type="ECO:0000256" key="8">
    <source>
        <dbReference type="ARBA" id="ARBA00022737"/>
    </source>
</evidence>
<dbReference type="Gene3D" id="1.10.238.10">
    <property type="entry name" value="EF-hand"/>
    <property type="match status" value="1"/>
</dbReference>
<feature type="transmembrane region" description="Helical" evidence="26">
    <location>
        <begin position="1517"/>
        <end position="1540"/>
    </location>
</feature>
<dbReference type="InterPro" id="IPR044564">
    <property type="entry name" value="Na_chnl_inactivation_gate"/>
</dbReference>
<feature type="domain" description="Ion transport" evidence="29">
    <location>
        <begin position="969"/>
        <end position="1245"/>
    </location>
</feature>
<keyword evidence="27" id="KW-0175">Coiled coil</keyword>
<evidence type="ECO:0000313" key="33">
    <source>
        <dbReference type="Ensembl" id="ENSPKIP00000020980.1"/>
    </source>
</evidence>
<feature type="transmembrane region" description="Helical" evidence="26">
    <location>
        <begin position="389"/>
        <end position="416"/>
    </location>
</feature>
<feature type="transmembrane region" description="Helical" evidence="26">
    <location>
        <begin position="1414"/>
        <end position="1442"/>
    </location>
</feature>
<evidence type="ECO:0000256" key="27">
    <source>
        <dbReference type="SAM" id="Coils"/>
    </source>
</evidence>
<dbReference type="GO" id="GO:0005248">
    <property type="term" value="F:voltage-gated sodium channel activity"/>
    <property type="evidence" value="ECO:0007669"/>
    <property type="project" value="InterPro"/>
</dbReference>
<accession>A0A3B3RT17</accession>
<feature type="compositionally biased region" description="Basic and acidic residues" evidence="28">
    <location>
        <begin position="1726"/>
        <end position="1756"/>
    </location>
</feature>
<feature type="transmembrane region" description="Helical" evidence="26">
    <location>
        <begin position="733"/>
        <end position="756"/>
    </location>
</feature>
<keyword evidence="14 26" id="KW-0472">Membrane</keyword>
<dbReference type="Gene3D" id="1.10.287.70">
    <property type="match status" value="4"/>
</dbReference>
<comment type="function">
    <text evidence="23">Pore-forming subunit of a voltage-gated sodium channel complex assuming opened or closed conformations in response to the voltage difference across membranes and through which sodium ions selectively pass along their electrochemical gradient. Contributes to neuronal excitability by regulating action potential threshold and propagation.</text>
</comment>
<evidence type="ECO:0000256" key="15">
    <source>
        <dbReference type="ARBA" id="ARBA00023157"/>
    </source>
</evidence>
<dbReference type="PROSITE" id="PS50096">
    <property type="entry name" value="IQ"/>
    <property type="match status" value="1"/>
</dbReference>
<evidence type="ECO:0000256" key="2">
    <source>
        <dbReference type="ARBA" id="ARBA00004651"/>
    </source>
</evidence>
<keyword evidence="4 26" id="KW-0894">Sodium channel</keyword>
<dbReference type="FunFam" id="1.20.120.350:FF:000004">
    <property type="entry name" value="Sodium channel protein"/>
    <property type="match status" value="1"/>
</dbReference>
<keyword evidence="34" id="KW-1185">Reference proteome</keyword>
<evidence type="ECO:0000256" key="23">
    <source>
        <dbReference type="ARBA" id="ARBA00058180"/>
    </source>
</evidence>
<evidence type="ECO:0000313" key="34">
    <source>
        <dbReference type="Proteomes" id="UP000261540"/>
    </source>
</evidence>
<dbReference type="Ensembl" id="ENSPKIT00000001605.1">
    <property type="protein sequence ID" value="ENSPKIP00000020980.1"/>
    <property type="gene ID" value="ENSPKIG00000005423.1"/>
</dbReference>
<evidence type="ECO:0000256" key="25">
    <source>
        <dbReference type="ARBA" id="ARBA00064899"/>
    </source>
</evidence>
<evidence type="ECO:0000259" key="32">
    <source>
        <dbReference type="Pfam" id="PF24609"/>
    </source>
</evidence>
<evidence type="ECO:0000256" key="10">
    <source>
        <dbReference type="ARBA" id="ARBA00022882"/>
    </source>
</evidence>
<evidence type="ECO:0000256" key="19">
    <source>
        <dbReference type="ARBA" id="ARBA00023303"/>
    </source>
</evidence>
<evidence type="ECO:0000256" key="11">
    <source>
        <dbReference type="ARBA" id="ARBA00022989"/>
    </source>
</evidence>
<dbReference type="SUPFAM" id="SSF81324">
    <property type="entry name" value="Voltage-gated potassium channels"/>
    <property type="match status" value="4"/>
</dbReference>
<feature type="transmembrane region" description="Helical" evidence="26">
    <location>
        <begin position="133"/>
        <end position="153"/>
    </location>
</feature>
<evidence type="ECO:0000256" key="28">
    <source>
        <dbReference type="SAM" id="MobiDB-lite"/>
    </source>
</evidence>
<feature type="region of interest" description="Disordered" evidence="28">
    <location>
        <begin position="883"/>
        <end position="908"/>
    </location>
</feature>
<feature type="coiled-coil region" evidence="27">
    <location>
        <begin position="413"/>
        <end position="451"/>
    </location>
</feature>
<evidence type="ECO:0000256" key="6">
    <source>
        <dbReference type="ARBA" id="ARBA00022553"/>
    </source>
</evidence>
<dbReference type="InterPro" id="IPR043203">
    <property type="entry name" value="VGCC_Ca_Na"/>
</dbReference>
<evidence type="ECO:0000256" key="1">
    <source>
        <dbReference type="ARBA" id="ARBA00004489"/>
    </source>
</evidence>
<evidence type="ECO:0000256" key="4">
    <source>
        <dbReference type="ARBA" id="ARBA00022461"/>
    </source>
</evidence>
<dbReference type="FunFam" id="1.20.120.350:FF:000005">
    <property type="entry name" value="Sodium channel protein"/>
    <property type="match status" value="1"/>
</dbReference>
<comment type="function">
    <text evidence="22">Pore-forming subunit of a voltage-gated sodium (Nav) channel that directly mediates the depolarizing phase of action potentials in excitable membranes. Navs, also called VGSCs (voltage-gated sodium channels) or VDSCs (voltage-dependent sodium channels), operate by switching between closed and open conformations depending on the voltage difference across the membrane. In the open conformation they allow Na(+) ions to selectively pass through the pore, along their electrochemical gradient. The influx of Na+ ions provokes membrane depolarization, initiating the propagation of electrical signals throughout cells and tissues.</text>
</comment>
<evidence type="ECO:0000256" key="5">
    <source>
        <dbReference type="ARBA" id="ARBA00022475"/>
    </source>
</evidence>
<keyword evidence="11 26" id="KW-1133">Transmembrane helix</keyword>
<dbReference type="GeneTree" id="ENSGT00940000156263"/>
<feature type="compositionally biased region" description="Basic and acidic residues" evidence="28">
    <location>
        <begin position="25"/>
        <end position="61"/>
    </location>
</feature>
<evidence type="ECO:0000259" key="30">
    <source>
        <dbReference type="Pfam" id="PF06512"/>
    </source>
</evidence>
<evidence type="ECO:0000256" key="14">
    <source>
        <dbReference type="ARBA" id="ARBA00023136"/>
    </source>
</evidence>
<name>A0A3B3RT17_9TELE</name>
<dbReference type="CDD" id="cd13433">
    <property type="entry name" value="Na_channel_gate"/>
    <property type="match status" value="1"/>
</dbReference>
<evidence type="ECO:0000256" key="22">
    <source>
        <dbReference type="ARBA" id="ARBA00055248"/>
    </source>
</evidence>
<dbReference type="FunFam" id="1.20.5.1190:FF:000003">
    <property type="entry name" value="Sodium channel protein"/>
    <property type="match status" value="1"/>
</dbReference>
<dbReference type="GO" id="GO:0086010">
    <property type="term" value="P:membrane depolarization during action potential"/>
    <property type="evidence" value="ECO:0007669"/>
    <property type="project" value="TreeGrafter"/>
</dbReference>
<comment type="similarity">
    <text evidence="21">Belongs to the sodium channel (TC 1.A.1.10) family. Nav1.4/SCN4A subfamily.</text>
</comment>
<keyword evidence="6" id="KW-0597">Phosphoprotein</keyword>
<keyword evidence="13 26" id="KW-0406">Ion transport</keyword>
<evidence type="ECO:0000256" key="20">
    <source>
        <dbReference type="ARBA" id="ARBA00036239"/>
    </source>
</evidence>
<dbReference type="PANTHER" id="PTHR10037">
    <property type="entry name" value="VOLTAGE-GATED CATION CHANNEL CALCIUM AND SODIUM"/>
    <property type="match status" value="1"/>
</dbReference>
<dbReference type="InterPro" id="IPR005821">
    <property type="entry name" value="Ion_trans_dom"/>
</dbReference>
<keyword evidence="16" id="KW-0325">Glycoprotein</keyword>
<feature type="region of interest" description="Disordered" evidence="28">
    <location>
        <begin position="1690"/>
        <end position="1756"/>
    </location>
</feature>
<feature type="transmembrane region" description="Helical" evidence="26">
    <location>
        <begin position="1210"/>
        <end position="1236"/>
    </location>
</feature>
<comment type="function">
    <text evidence="26">Mediates the voltage-dependent sodium ion permeability of excitable membranes. Assuming opened or closed conformations in response to the voltage difference across the membrane, the protein forms a sodium-selective channel through which Na(+) ions may pass in accordance with their electrochemical gradient.</text>
</comment>
<proteinExistence type="inferred from homology"/>
<dbReference type="GO" id="GO:0030424">
    <property type="term" value="C:axon"/>
    <property type="evidence" value="ECO:0007669"/>
    <property type="project" value="UniProtKB-SubCell"/>
</dbReference>
<evidence type="ECO:0000256" key="9">
    <source>
        <dbReference type="ARBA" id="ARBA00022843"/>
    </source>
</evidence>
<keyword evidence="17 26" id="KW-0739">Sodium transport</keyword>
<feature type="transmembrane region" description="Helical" evidence="26">
    <location>
        <begin position="1041"/>
        <end position="1061"/>
    </location>
</feature>
<keyword evidence="18" id="KW-0966">Cell projection</keyword>
<keyword evidence="12 26" id="KW-0915">Sodium</keyword>
<keyword evidence="8" id="KW-0677">Repeat</keyword>
<dbReference type="Pfam" id="PF06512">
    <property type="entry name" value="Na_trans_assoc"/>
    <property type="match status" value="1"/>
</dbReference>
<feature type="compositionally biased region" description="Pro residues" evidence="28">
    <location>
        <begin position="1"/>
        <end position="11"/>
    </location>
</feature>
<sequence>MAAPIFAPPGPESFKRFTPETLANIEKRINEQKKKKPPKSDSSHRDDDDDNKDRPNTDLEAGRSVPYIYGDIPPGMVTVPLEDIDPFYADKQTFIVLNKGKTIFRFNATPSLYIISPFNCFRQIAIKILIHSYPFKIMIIMCTILTNCVFMTFSNPPEWSKQVEYTFTGIYTFESLTKIVARGFCIGGFTFLRDPWNWLDFMVISMAYVTEFVDLGNVSALRTFRVLRALKTISVIPGLKTIVGALIQSVKKLSDVMILTVFCLSVFALIGLQLFMGNLRQKCVIWPINSTENYLSNGSKGFNFNEYIMNDTNFYFIPGQLDALLCGNSSDSGRCPEGYTCMKAGKNPNYGYTSFDSFGWAFLALFRLMTQDFWENLYQLTLRAAGKTYMIFFVLVIFVGSFYLVNLILAVVAMAYEEQNQATMEEAEQKEAEFKAMLEQLKKQQEEAQRNSTVDCNGVVSLIGPGPGGRLLPEVIIDKAATDDSVRTSMNRSSQRKCPPCWYKFANTFLIWECCPVWLKIKEIVNLIVMDPFVDLAITICIVLNTLFMAMEHYPMTPHFAEVLSVGNLVFTGIFTAEMFAKLVAMDPYYYFQEGWNIFDGFIVSLSLVELGLADVEGLSVLRSFRLLRVFKLAKSWPTLNMLIKIIGNSVGALGNLTLVLAIIVFIFAVVGMQLFGKSYKDCVCKIAQDCELPRWHMNDFFHSFLIVFRVLCGEWIETMWDCMEVAGQTMCLTVFMMVMVIGNLVVLNLFLALLLSSFSADNLAATDDDGEMNNLQISVIRIKKGIAWAKVKIRVLIATILKKKESDEAYDKKLCIGNHTGVDINRELDYQKNGNGTTSGIGSSVGKYMIDEDRMSFIHNPNLTVRVPIAVGESDFENLNTEDFSSESDAEGSKDLDDTSSSEGSTIDIKPDVEDVVVVEAAEEYLDPDACWTEACIARYKCCDVPITEGWGKYWWYLRKTCYLIVEHNWFETLIIFMILLSSGALAFEDVYIEQRKTIRIILEYADRVFTYIFILEMLLKWVAYGFVKYFTNAWCWLDFFIVDVSIVSLIANALGYSDLGPIKSLRTLRALRPLRALSRFEGMRVVVNALVGAIPSIMNVLLVCLIFWLIFSIMGVNLFAGKYYYCYNETSEEYFDPSVVNNKTQCFQYINANYTEVRWKNVKINFDNVGAGYLALLQVATFKGWMDIMYAAVDSRKVEDQPIYEDNIYMYIYFVIFIIFGSFFTLNLFIGVIIDNFNQQKKKIRPPCQDIFMTEEQKKYYNAMKKLGSKKPQKPIPRPSNKIQGMVFDFVTQQVFDISIMILIILNMVTMMVETDDQTAEMENILYWINFIFIVAFTSEFVLKLFSLRHYYFTIGWNIFDVVVVILSIVGMFLADLIEKYFVSPTLFRVIRLARIGRILRLIKGAKGIRTLLFALMMSLPALFNIGLLLFLVMFIFSIFGMSNFAYVKRGAGIDDMYNFETFGNSMICLFMITTSAGWDGLLLPILNYPPDCSPDKENPGTSVKGDCGNPSVGIFFFVMYIIISFLIVVNMYIAIILENFSVATEESADPLSEDDFETFYEIWEKFDPDASQFIAYEKLSDFADALEHPLRVPKPNTIELIAMDMPMVSGDRIHCLDILFAFTKRVLGDSGELDMLRQQMEERFVAANPSKVSYEPITTTLRRKQEEVSAIVIQRAYRAHLARRGFVPKQRAGNNKLENGGNNQEKLGGTPSTASLPSYDSVTKPDKEKQEENDGRGRKEKGRNQKDIRESKC</sequence>
<dbReference type="Proteomes" id="UP000261540">
    <property type="component" value="Unplaced"/>
</dbReference>
<dbReference type="GO" id="GO:0001518">
    <property type="term" value="C:voltage-gated sodium channel complex"/>
    <property type="evidence" value="ECO:0007669"/>
    <property type="project" value="UniProtKB-UniRule"/>
</dbReference>
<evidence type="ECO:0000259" key="29">
    <source>
        <dbReference type="Pfam" id="PF00520"/>
    </source>
</evidence>
<dbReference type="SMART" id="SM00015">
    <property type="entry name" value="IQ"/>
    <property type="match status" value="1"/>
</dbReference>
<evidence type="ECO:0000259" key="31">
    <source>
        <dbReference type="Pfam" id="PF11933"/>
    </source>
</evidence>
<keyword evidence="9" id="KW-0832">Ubl conjugation</keyword>
<dbReference type="Pfam" id="PF11933">
    <property type="entry name" value="Na_trans_cytopl"/>
    <property type="match status" value="1"/>
</dbReference>
<feature type="domain" description="Ion transport" evidence="29">
    <location>
        <begin position="532"/>
        <end position="762"/>
    </location>
</feature>
<feature type="transmembrane region" description="Helical" evidence="26">
    <location>
        <begin position="1297"/>
        <end position="1315"/>
    </location>
</feature>
<comment type="subcellular location">
    <subcellularLocation>
        <location evidence="2 26">Cell membrane</location>
        <topology evidence="2 26">Multi-pass membrane protein</topology>
    </subcellularLocation>
    <subcellularLocation>
        <location evidence="1">Cell projection</location>
        <location evidence="1">Axon</location>
    </subcellularLocation>
</comment>
<keyword evidence="10 26" id="KW-0851">Voltage-gated channel</keyword>
<feature type="compositionally biased region" description="Polar residues" evidence="28">
    <location>
        <begin position="1695"/>
        <end position="1724"/>
    </location>
</feature>
<keyword evidence="15" id="KW-1015">Disulfide bond</keyword>
<evidence type="ECO:0000256" key="16">
    <source>
        <dbReference type="ARBA" id="ARBA00023180"/>
    </source>
</evidence>
<dbReference type="InterPro" id="IPR001696">
    <property type="entry name" value="Na_channel_asu"/>
</dbReference>
<dbReference type="InterPro" id="IPR024583">
    <property type="entry name" value="Na_trans_cytopl"/>
</dbReference>
<feature type="domain" description="Ion transport" evidence="29">
    <location>
        <begin position="1296"/>
        <end position="1550"/>
    </location>
</feature>
<feature type="domain" description="Voltage-gated Na+ ion channel cytoplasmic" evidence="31">
    <location>
        <begin position="444"/>
        <end position="495"/>
    </location>
</feature>
<dbReference type="FunFam" id="1.10.287.70:FF:000006">
    <property type="entry name" value="Sodium channel protein"/>
    <property type="match status" value="1"/>
</dbReference>
<feature type="transmembrane region" description="Helical" evidence="26">
    <location>
        <begin position="1357"/>
        <end position="1377"/>
    </location>
</feature>
<evidence type="ECO:0000256" key="21">
    <source>
        <dbReference type="ARBA" id="ARBA00038083"/>
    </source>
</evidence>
<dbReference type="InterPro" id="IPR058542">
    <property type="entry name" value="IQ_SCN5A_C"/>
</dbReference>
<dbReference type="FunFam" id="1.10.287.70:FF:000001">
    <property type="entry name" value="Sodium channel protein"/>
    <property type="match status" value="1"/>
</dbReference>
<evidence type="ECO:0000256" key="7">
    <source>
        <dbReference type="ARBA" id="ARBA00022692"/>
    </source>
</evidence>
<reference evidence="33" key="2">
    <citation type="submission" date="2025-09" db="UniProtKB">
        <authorList>
            <consortium name="Ensembl"/>
        </authorList>
    </citation>
    <scope>IDENTIFICATION</scope>
</reference>
<feature type="transmembrane region" description="Helical" evidence="26">
    <location>
        <begin position="350"/>
        <end position="369"/>
    </location>
</feature>
<feature type="transmembrane region" description="Helical" evidence="26">
    <location>
        <begin position="533"/>
        <end position="551"/>
    </location>
</feature>
<dbReference type="InterPro" id="IPR000048">
    <property type="entry name" value="IQ_motif_EF-hand-BS"/>
</dbReference>
<comment type="caution">
    <text evidence="26">Lacks conserved residue(s) required for the propagation of feature annotation.</text>
</comment>
<feature type="domain" description="Ion transport" evidence="29">
    <location>
        <begin position="138"/>
        <end position="423"/>
    </location>
</feature>
<dbReference type="Gene3D" id="1.20.120.350">
    <property type="entry name" value="Voltage-gated potassium channels. Chain C"/>
    <property type="match status" value="4"/>
</dbReference>
<evidence type="ECO:0000256" key="13">
    <source>
        <dbReference type="ARBA" id="ARBA00023065"/>
    </source>
</evidence>
<keyword evidence="7 26" id="KW-0812">Transmembrane</keyword>
<dbReference type="PANTHER" id="PTHR10037:SF23">
    <property type="entry name" value="SODIUM CHANNEL PROTEIN TYPE 8 SUBUNIT ALPHA"/>
    <property type="match status" value="1"/>
</dbReference>
<feature type="transmembrane region" description="Helical" evidence="26">
    <location>
        <begin position="1327"/>
        <end position="1345"/>
    </location>
</feature>
<keyword evidence="19 26" id="KW-0407">Ion channel</keyword>
<dbReference type="FunFam" id="1.20.120.350:FF:000002">
    <property type="entry name" value="Sodium channel protein"/>
    <property type="match status" value="1"/>
</dbReference>
<evidence type="ECO:0000256" key="24">
    <source>
        <dbReference type="ARBA" id="ARBA00061447"/>
    </source>
</evidence>
<dbReference type="Pfam" id="PF00520">
    <property type="entry name" value="Ion_trans"/>
    <property type="match status" value="4"/>
</dbReference>